<evidence type="ECO:0000313" key="2">
    <source>
        <dbReference type="Proteomes" id="UP000033047"/>
    </source>
</evidence>
<proteinExistence type="predicted"/>
<organism evidence="1 2">
    <name type="scientific">Parabacteroides goldsteinii DSM 19448 = WAL 12034</name>
    <dbReference type="NCBI Taxonomy" id="927665"/>
    <lineage>
        <taxon>Bacteria</taxon>
        <taxon>Pseudomonadati</taxon>
        <taxon>Bacteroidota</taxon>
        <taxon>Bacteroidia</taxon>
        <taxon>Bacteroidales</taxon>
        <taxon>Tannerellaceae</taxon>
        <taxon>Parabacteroides</taxon>
    </lineage>
</organism>
<dbReference type="PATRIC" id="fig|927665.4.peg.2291"/>
<dbReference type="GeneID" id="69983567"/>
<evidence type="ECO:0000313" key="1">
    <source>
        <dbReference type="EMBL" id="KKB56255.1"/>
    </source>
</evidence>
<dbReference type="HOGENOM" id="CLU_188264_0_0_10"/>
<dbReference type="EMBL" id="AQHV01000011">
    <property type="protein sequence ID" value="KKB56255.1"/>
    <property type="molecule type" value="Genomic_DNA"/>
</dbReference>
<evidence type="ECO:0008006" key="3">
    <source>
        <dbReference type="Google" id="ProtNLM"/>
    </source>
</evidence>
<comment type="caution">
    <text evidence="1">The sequence shown here is derived from an EMBL/GenBank/DDBJ whole genome shotgun (WGS) entry which is preliminary data.</text>
</comment>
<protein>
    <recommendedName>
        <fullName evidence="3">YtxH domain-containing protein</fullName>
    </recommendedName>
</protein>
<sequence length="76" mass="8418">MKNVLIGIAAGIAIGYVLRKMEDDGKFKCIHDDMSELADRAKKKIKDVVDKGVNEAEYIGDRVEHITDKVKKGATN</sequence>
<dbReference type="AlphaFoldDB" id="A0A0F5JFE1"/>
<dbReference type="RefSeq" id="WP_009859943.1">
    <property type="nucleotide sequence ID" value="NZ_KQ033912.1"/>
</dbReference>
<name>A0A0F5JFE1_9BACT</name>
<dbReference type="Proteomes" id="UP000033047">
    <property type="component" value="Unassembled WGS sequence"/>
</dbReference>
<gene>
    <name evidence="1" type="ORF">HMPREF1535_02229</name>
</gene>
<accession>A0A0F5JFE1</accession>
<reference evidence="1 2" key="1">
    <citation type="submission" date="2013-04" db="EMBL/GenBank/DDBJ databases">
        <title>The Genome Sequence of Parabacteroides goldsteinii DSM 19448.</title>
        <authorList>
            <consortium name="The Broad Institute Genomics Platform"/>
            <person name="Earl A."/>
            <person name="Ward D."/>
            <person name="Feldgarden M."/>
            <person name="Gevers D."/>
            <person name="Martens E."/>
            <person name="Sakamoto M."/>
            <person name="Benno Y."/>
            <person name="Song Y."/>
            <person name="Liu C."/>
            <person name="Lee J."/>
            <person name="Bolanos M."/>
            <person name="Vaisanen M.L."/>
            <person name="Finegold S.M."/>
            <person name="Walker B."/>
            <person name="Young S."/>
            <person name="Zeng Q."/>
            <person name="Gargeya S."/>
            <person name="Fitzgerald M."/>
            <person name="Haas B."/>
            <person name="Abouelleil A."/>
            <person name="Allen A.W."/>
            <person name="Alvarado L."/>
            <person name="Arachchi H.M."/>
            <person name="Berlin A.M."/>
            <person name="Chapman S.B."/>
            <person name="Gainer-Dewar J."/>
            <person name="Goldberg J."/>
            <person name="Griggs A."/>
            <person name="Gujja S."/>
            <person name="Hansen M."/>
            <person name="Howarth C."/>
            <person name="Imamovic A."/>
            <person name="Ireland A."/>
            <person name="Larimer J."/>
            <person name="McCowan C."/>
            <person name="Murphy C."/>
            <person name="Pearson M."/>
            <person name="Poon T.W."/>
            <person name="Priest M."/>
            <person name="Roberts A."/>
            <person name="Saif S."/>
            <person name="Shea T."/>
            <person name="Sisk P."/>
            <person name="Sykes S."/>
            <person name="Wortman J."/>
            <person name="Nusbaum C."/>
            <person name="Birren B."/>
        </authorList>
    </citation>
    <scope>NUCLEOTIDE SEQUENCE [LARGE SCALE GENOMIC DNA]</scope>
    <source>
        <strain evidence="1 2">DSM 19448</strain>
    </source>
</reference>